<accession>A0A1Y2CI80</accession>
<dbReference type="AlphaFoldDB" id="A0A1Y2CI80"/>
<evidence type="ECO:0000256" key="1">
    <source>
        <dbReference type="SAM" id="Phobius"/>
    </source>
</evidence>
<keyword evidence="1" id="KW-1133">Transmembrane helix</keyword>
<dbReference type="OrthoDB" id="2150154at2759"/>
<protein>
    <submittedName>
        <fullName evidence="2">Uncharacterized protein</fullName>
    </submittedName>
</protein>
<dbReference type="EMBL" id="MCGO01000016">
    <property type="protein sequence ID" value="ORY46617.1"/>
    <property type="molecule type" value="Genomic_DNA"/>
</dbReference>
<reference evidence="2 3" key="1">
    <citation type="submission" date="2016-07" db="EMBL/GenBank/DDBJ databases">
        <title>Pervasive Adenine N6-methylation of Active Genes in Fungi.</title>
        <authorList>
            <consortium name="DOE Joint Genome Institute"/>
            <person name="Mondo S.J."/>
            <person name="Dannebaum R.O."/>
            <person name="Kuo R.C."/>
            <person name="Labutti K."/>
            <person name="Haridas S."/>
            <person name="Kuo A."/>
            <person name="Salamov A."/>
            <person name="Ahrendt S.R."/>
            <person name="Lipzen A."/>
            <person name="Sullivan W."/>
            <person name="Andreopoulos W.B."/>
            <person name="Clum A."/>
            <person name="Lindquist E."/>
            <person name="Daum C."/>
            <person name="Ramamoorthy G.K."/>
            <person name="Gryganskyi A."/>
            <person name="Culley D."/>
            <person name="Magnuson J.K."/>
            <person name="James T.Y."/>
            <person name="O'Malley M.A."/>
            <person name="Stajich J.E."/>
            <person name="Spatafora J.W."/>
            <person name="Visel A."/>
            <person name="Grigoriev I.V."/>
        </authorList>
    </citation>
    <scope>NUCLEOTIDE SEQUENCE [LARGE SCALE GENOMIC DNA]</scope>
    <source>
        <strain evidence="2 3">JEL800</strain>
    </source>
</reference>
<gene>
    <name evidence="2" type="ORF">BCR33DRAFT_715654</name>
</gene>
<name>A0A1Y2CI80_9FUNG</name>
<evidence type="ECO:0000313" key="2">
    <source>
        <dbReference type="EMBL" id="ORY46617.1"/>
    </source>
</evidence>
<dbReference type="Proteomes" id="UP000193642">
    <property type="component" value="Unassembled WGS sequence"/>
</dbReference>
<keyword evidence="3" id="KW-1185">Reference proteome</keyword>
<keyword evidence="1" id="KW-0472">Membrane</keyword>
<evidence type="ECO:0000313" key="3">
    <source>
        <dbReference type="Proteomes" id="UP000193642"/>
    </source>
</evidence>
<sequence length="132" mass="14600">MCDYKGAAGAGKIQAPDWSILLSTILLICGVVLEVIVVLSWILAVGGGHHINRCVAMIGDPLRTVYYMRNSVGRVIQKIEGNDIGKVSLRQHLRHVMVRFGEDKKTRGEDVGNLILDEPSKVVKVVRKRIVQ</sequence>
<keyword evidence="1" id="KW-0812">Transmembrane</keyword>
<organism evidence="2 3">
    <name type="scientific">Rhizoclosmatium globosum</name>
    <dbReference type="NCBI Taxonomy" id="329046"/>
    <lineage>
        <taxon>Eukaryota</taxon>
        <taxon>Fungi</taxon>
        <taxon>Fungi incertae sedis</taxon>
        <taxon>Chytridiomycota</taxon>
        <taxon>Chytridiomycota incertae sedis</taxon>
        <taxon>Chytridiomycetes</taxon>
        <taxon>Chytridiales</taxon>
        <taxon>Chytriomycetaceae</taxon>
        <taxon>Rhizoclosmatium</taxon>
    </lineage>
</organism>
<comment type="caution">
    <text evidence="2">The sequence shown here is derived from an EMBL/GenBank/DDBJ whole genome shotgun (WGS) entry which is preliminary data.</text>
</comment>
<proteinExistence type="predicted"/>
<feature type="transmembrane region" description="Helical" evidence="1">
    <location>
        <begin position="20"/>
        <end position="43"/>
    </location>
</feature>